<protein>
    <submittedName>
        <fullName evidence="1">Uncharacterized protein</fullName>
    </submittedName>
</protein>
<keyword evidence="2" id="KW-1185">Reference proteome</keyword>
<proteinExistence type="predicted"/>
<evidence type="ECO:0000313" key="2">
    <source>
        <dbReference type="Proteomes" id="UP001145114"/>
    </source>
</evidence>
<evidence type="ECO:0000313" key="1">
    <source>
        <dbReference type="EMBL" id="KAJ1673074.1"/>
    </source>
</evidence>
<dbReference type="EMBL" id="JAMZIH010007427">
    <property type="protein sequence ID" value="KAJ1673074.1"/>
    <property type="molecule type" value="Genomic_DNA"/>
</dbReference>
<gene>
    <name evidence="1" type="ORF">EV182_005941</name>
</gene>
<dbReference type="Proteomes" id="UP001145114">
    <property type="component" value="Unassembled WGS sequence"/>
</dbReference>
<sequence length="128" mass="14720">MTSTGTGILYSLVAHRPVILAEYSETTADYEKVVQAILEKIPPNDSKLTYVYDQYLFHYVCEDDVVYLCMADSRFGRRIPFAFLEDVKHEFLARYGDQLASKLPAYAMNTFSNVLARKMVCPRCRSKE</sequence>
<reference evidence="1" key="1">
    <citation type="submission" date="2022-06" db="EMBL/GenBank/DDBJ databases">
        <title>Phylogenomic reconstructions and comparative analyses of Kickxellomycotina fungi.</title>
        <authorList>
            <person name="Reynolds N.K."/>
            <person name="Stajich J.E."/>
            <person name="Barry K."/>
            <person name="Grigoriev I.V."/>
            <person name="Crous P."/>
            <person name="Smith M.E."/>
        </authorList>
    </citation>
    <scope>NUCLEOTIDE SEQUENCE</scope>
    <source>
        <strain evidence="1">RSA 2271</strain>
    </source>
</reference>
<organism evidence="1 2">
    <name type="scientific">Spiromyces aspiralis</name>
    <dbReference type="NCBI Taxonomy" id="68401"/>
    <lineage>
        <taxon>Eukaryota</taxon>
        <taxon>Fungi</taxon>
        <taxon>Fungi incertae sedis</taxon>
        <taxon>Zoopagomycota</taxon>
        <taxon>Kickxellomycotina</taxon>
        <taxon>Kickxellomycetes</taxon>
        <taxon>Kickxellales</taxon>
        <taxon>Kickxellaceae</taxon>
        <taxon>Spiromyces</taxon>
    </lineage>
</organism>
<accession>A0ACC1HGL4</accession>
<comment type="caution">
    <text evidence="1">The sequence shown here is derived from an EMBL/GenBank/DDBJ whole genome shotgun (WGS) entry which is preliminary data.</text>
</comment>
<name>A0ACC1HGL4_9FUNG</name>